<sequence>VFTYDSSQPYYILLASGSTNDQGLNVHSHAVVSSSRFLGADDTPGSFDNSSCGSTKGCFIANNGNGMTVSYQNKIAIHVISPESIRFELTMKTIATASVYLAVGFSSDNKMGQESVIECSALTGQSLSMKFSYNPTTKNVRIPGEE</sequence>
<dbReference type="KEGG" id="nai:NECAME_17926"/>
<feature type="non-terminal residue" evidence="2">
    <location>
        <position position="146"/>
    </location>
</feature>
<dbReference type="PANTHER" id="PTHR46902">
    <property type="entry name" value="DOMON DOMAIN-CONTAINING PROTEIN FRRS1L"/>
    <property type="match status" value="1"/>
</dbReference>
<gene>
    <name evidence="2" type="ORF">NECAME_17926</name>
</gene>
<dbReference type="OrthoDB" id="5813822at2759"/>
<dbReference type="STRING" id="51031.W2TGU9"/>
<dbReference type="Pfam" id="PF03351">
    <property type="entry name" value="DOMON"/>
    <property type="match status" value="1"/>
</dbReference>
<organism evidence="2 3">
    <name type="scientific">Necator americanus</name>
    <name type="common">Human hookworm</name>
    <dbReference type="NCBI Taxonomy" id="51031"/>
    <lineage>
        <taxon>Eukaryota</taxon>
        <taxon>Metazoa</taxon>
        <taxon>Ecdysozoa</taxon>
        <taxon>Nematoda</taxon>
        <taxon>Chromadorea</taxon>
        <taxon>Rhabditida</taxon>
        <taxon>Rhabditina</taxon>
        <taxon>Rhabditomorpha</taxon>
        <taxon>Strongyloidea</taxon>
        <taxon>Ancylostomatidae</taxon>
        <taxon>Bunostominae</taxon>
        <taxon>Necator</taxon>
    </lineage>
</organism>
<dbReference type="InterPro" id="IPR005018">
    <property type="entry name" value="DOMON_domain"/>
</dbReference>
<proteinExistence type="predicted"/>
<reference evidence="2" key="1">
    <citation type="submission" date="2013-04" db="EMBL/GenBank/DDBJ databases">
        <title>Draft genome of the hookworm Necator americanus.</title>
        <authorList>
            <person name="Mitreva M."/>
        </authorList>
    </citation>
    <scope>NUCLEOTIDE SEQUENCE</scope>
</reference>
<dbReference type="Proteomes" id="UP000053676">
    <property type="component" value="Unassembled WGS sequence"/>
</dbReference>
<dbReference type="GO" id="GO:1900449">
    <property type="term" value="P:regulation of glutamate receptor signaling pathway"/>
    <property type="evidence" value="ECO:0007669"/>
    <property type="project" value="InterPro"/>
</dbReference>
<dbReference type="InterPro" id="IPR042789">
    <property type="entry name" value="FRRS1L"/>
</dbReference>
<dbReference type="PANTHER" id="PTHR46902:SF1">
    <property type="entry name" value="DOMON DOMAIN-CONTAINING PROTEIN FRRS1L"/>
    <property type="match status" value="1"/>
</dbReference>
<name>W2TGU9_NECAM</name>
<evidence type="ECO:0000313" key="2">
    <source>
        <dbReference type="EMBL" id="ETN81255.1"/>
    </source>
</evidence>
<dbReference type="EMBL" id="KI658796">
    <property type="protein sequence ID" value="ETN81255.1"/>
    <property type="molecule type" value="Genomic_DNA"/>
</dbReference>
<feature type="non-terminal residue" evidence="2">
    <location>
        <position position="1"/>
    </location>
</feature>
<protein>
    <recommendedName>
        <fullName evidence="1">DOMON domain-containing protein</fullName>
    </recommendedName>
</protein>
<keyword evidence="3" id="KW-1185">Reference proteome</keyword>
<dbReference type="GO" id="GO:0099072">
    <property type="term" value="P:regulation of postsynaptic membrane neurotransmitter receptor levels"/>
    <property type="evidence" value="ECO:0007669"/>
    <property type="project" value="TreeGrafter"/>
</dbReference>
<evidence type="ECO:0000313" key="3">
    <source>
        <dbReference type="Proteomes" id="UP000053676"/>
    </source>
</evidence>
<feature type="domain" description="DOMON" evidence="1">
    <location>
        <begin position="83"/>
        <end position="142"/>
    </location>
</feature>
<evidence type="ECO:0000259" key="1">
    <source>
        <dbReference type="Pfam" id="PF03351"/>
    </source>
</evidence>
<accession>W2TGU9</accession>
<dbReference type="AlphaFoldDB" id="W2TGU9"/>